<feature type="compositionally biased region" description="Basic and acidic residues" evidence="1">
    <location>
        <begin position="8"/>
        <end position="22"/>
    </location>
</feature>
<sequence length="69" mass="8018">MRSLPPAKDLKSNINERVEEATRAISSPPAKQRNRTAMTKREDERRTLDPSHLCFQVPTEQKNSENHFK</sequence>
<evidence type="ECO:0000256" key="1">
    <source>
        <dbReference type="SAM" id="MobiDB-lite"/>
    </source>
</evidence>
<evidence type="ECO:0000313" key="2">
    <source>
        <dbReference type="EMBL" id="PKU75888.1"/>
    </source>
</evidence>
<dbReference type="Proteomes" id="UP000233837">
    <property type="component" value="Unassembled WGS sequence"/>
</dbReference>
<dbReference type="AlphaFoldDB" id="A0A2I0WJP9"/>
<evidence type="ECO:0000313" key="3">
    <source>
        <dbReference type="Proteomes" id="UP000233837"/>
    </source>
</evidence>
<feature type="region of interest" description="Disordered" evidence="1">
    <location>
        <begin position="1"/>
        <end position="69"/>
    </location>
</feature>
<reference evidence="2 3" key="1">
    <citation type="journal article" date="2016" name="Sci. Rep.">
        <title>The Dendrobium catenatum Lindl. genome sequence provides insights into polysaccharide synthase, floral development and adaptive evolution.</title>
        <authorList>
            <person name="Zhang G.Q."/>
            <person name="Xu Q."/>
            <person name="Bian C."/>
            <person name="Tsai W.C."/>
            <person name="Yeh C.M."/>
            <person name="Liu K.W."/>
            <person name="Yoshida K."/>
            <person name="Zhang L.S."/>
            <person name="Chang S.B."/>
            <person name="Chen F."/>
            <person name="Shi Y."/>
            <person name="Su Y.Y."/>
            <person name="Zhang Y.Q."/>
            <person name="Chen L.J."/>
            <person name="Yin Y."/>
            <person name="Lin M."/>
            <person name="Huang H."/>
            <person name="Deng H."/>
            <person name="Wang Z.W."/>
            <person name="Zhu S.L."/>
            <person name="Zhao X."/>
            <person name="Deng C."/>
            <person name="Niu S.C."/>
            <person name="Huang J."/>
            <person name="Wang M."/>
            <person name="Liu G.H."/>
            <person name="Yang H.J."/>
            <person name="Xiao X.J."/>
            <person name="Hsiao Y.Y."/>
            <person name="Wu W.L."/>
            <person name="Chen Y.Y."/>
            <person name="Mitsuda N."/>
            <person name="Ohme-Takagi M."/>
            <person name="Luo Y.B."/>
            <person name="Van de Peer Y."/>
            <person name="Liu Z.J."/>
        </authorList>
    </citation>
    <scope>NUCLEOTIDE SEQUENCE [LARGE SCALE GENOMIC DNA]</scope>
    <source>
        <tissue evidence="2">The whole plant</tissue>
    </source>
</reference>
<dbReference type="EMBL" id="KZ502564">
    <property type="protein sequence ID" value="PKU75888.1"/>
    <property type="molecule type" value="Genomic_DNA"/>
</dbReference>
<proteinExistence type="predicted"/>
<keyword evidence="3" id="KW-1185">Reference proteome</keyword>
<reference evidence="2 3" key="2">
    <citation type="journal article" date="2017" name="Nature">
        <title>The Apostasia genome and the evolution of orchids.</title>
        <authorList>
            <person name="Zhang G.Q."/>
            <person name="Liu K.W."/>
            <person name="Li Z."/>
            <person name="Lohaus R."/>
            <person name="Hsiao Y.Y."/>
            <person name="Niu S.C."/>
            <person name="Wang J.Y."/>
            <person name="Lin Y.C."/>
            <person name="Xu Q."/>
            <person name="Chen L.J."/>
            <person name="Yoshida K."/>
            <person name="Fujiwara S."/>
            <person name="Wang Z.W."/>
            <person name="Zhang Y.Q."/>
            <person name="Mitsuda N."/>
            <person name="Wang M."/>
            <person name="Liu G.H."/>
            <person name="Pecoraro L."/>
            <person name="Huang H.X."/>
            <person name="Xiao X.J."/>
            <person name="Lin M."/>
            <person name="Wu X.Y."/>
            <person name="Wu W.L."/>
            <person name="Chen Y.Y."/>
            <person name="Chang S.B."/>
            <person name="Sakamoto S."/>
            <person name="Ohme-Takagi M."/>
            <person name="Yagi M."/>
            <person name="Zeng S.J."/>
            <person name="Shen C.Y."/>
            <person name="Yeh C.M."/>
            <person name="Luo Y.B."/>
            <person name="Tsai W.C."/>
            <person name="Van de Peer Y."/>
            <person name="Liu Z.J."/>
        </authorList>
    </citation>
    <scope>NUCLEOTIDE SEQUENCE [LARGE SCALE GENOMIC DNA]</scope>
    <source>
        <tissue evidence="2">The whole plant</tissue>
    </source>
</reference>
<feature type="compositionally biased region" description="Basic and acidic residues" evidence="1">
    <location>
        <begin position="39"/>
        <end position="49"/>
    </location>
</feature>
<protein>
    <submittedName>
        <fullName evidence="2">Uncharacterized protein</fullName>
    </submittedName>
</protein>
<organism evidence="2 3">
    <name type="scientific">Dendrobium catenatum</name>
    <dbReference type="NCBI Taxonomy" id="906689"/>
    <lineage>
        <taxon>Eukaryota</taxon>
        <taxon>Viridiplantae</taxon>
        <taxon>Streptophyta</taxon>
        <taxon>Embryophyta</taxon>
        <taxon>Tracheophyta</taxon>
        <taxon>Spermatophyta</taxon>
        <taxon>Magnoliopsida</taxon>
        <taxon>Liliopsida</taxon>
        <taxon>Asparagales</taxon>
        <taxon>Orchidaceae</taxon>
        <taxon>Epidendroideae</taxon>
        <taxon>Malaxideae</taxon>
        <taxon>Dendrobiinae</taxon>
        <taxon>Dendrobium</taxon>
    </lineage>
</organism>
<accession>A0A2I0WJP9</accession>
<gene>
    <name evidence="2" type="ORF">MA16_Dca005935</name>
</gene>
<name>A0A2I0WJP9_9ASPA</name>